<dbReference type="PANTHER" id="PTHR34075:SF5">
    <property type="entry name" value="BLR3430 PROTEIN"/>
    <property type="match status" value="1"/>
</dbReference>
<gene>
    <name evidence="3" type="ORF">METZ01_LOCUS24549</name>
</gene>
<protein>
    <recommendedName>
        <fullName evidence="4">DUF35 domain-containing protein</fullName>
    </recommendedName>
</protein>
<dbReference type="Gene3D" id="6.10.30.10">
    <property type="match status" value="1"/>
</dbReference>
<evidence type="ECO:0008006" key="4">
    <source>
        <dbReference type="Google" id="ProtNLM"/>
    </source>
</evidence>
<dbReference type="SUPFAM" id="SSF50249">
    <property type="entry name" value="Nucleic acid-binding proteins"/>
    <property type="match status" value="1"/>
</dbReference>
<evidence type="ECO:0000259" key="1">
    <source>
        <dbReference type="Pfam" id="PF01796"/>
    </source>
</evidence>
<feature type="domain" description="ChsH2 rubredoxin-like zinc ribbon" evidence="2">
    <location>
        <begin position="17"/>
        <end position="52"/>
    </location>
</feature>
<feature type="domain" description="ChsH2 C-terminal OB-fold" evidence="1">
    <location>
        <begin position="54"/>
        <end position="119"/>
    </location>
</feature>
<dbReference type="InterPro" id="IPR052513">
    <property type="entry name" value="Thioester_dehydratase-like"/>
</dbReference>
<dbReference type="PANTHER" id="PTHR34075">
    <property type="entry name" value="BLR3430 PROTEIN"/>
    <property type="match status" value="1"/>
</dbReference>
<reference evidence="3" key="1">
    <citation type="submission" date="2018-05" db="EMBL/GenBank/DDBJ databases">
        <authorList>
            <person name="Lanie J.A."/>
            <person name="Ng W.-L."/>
            <person name="Kazmierczak K.M."/>
            <person name="Andrzejewski T.M."/>
            <person name="Davidsen T.M."/>
            <person name="Wayne K.J."/>
            <person name="Tettelin H."/>
            <person name="Glass J.I."/>
            <person name="Rusch D."/>
            <person name="Podicherti R."/>
            <person name="Tsui H.-C.T."/>
            <person name="Winkler M.E."/>
        </authorList>
    </citation>
    <scope>NUCLEOTIDE SEQUENCE</scope>
</reference>
<dbReference type="EMBL" id="UINC01001129">
    <property type="protein sequence ID" value="SUZ71695.1"/>
    <property type="molecule type" value="Genomic_DNA"/>
</dbReference>
<dbReference type="InterPro" id="IPR012340">
    <property type="entry name" value="NA-bd_OB-fold"/>
</dbReference>
<dbReference type="InterPro" id="IPR022002">
    <property type="entry name" value="ChsH2_Znr"/>
</dbReference>
<name>A0A381PXC7_9ZZZZ</name>
<evidence type="ECO:0000313" key="3">
    <source>
        <dbReference type="EMBL" id="SUZ71695.1"/>
    </source>
</evidence>
<dbReference type="Pfam" id="PF01796">
    <property type="entry name" value="OB_ChsH2_C"/>
    <property type="match status" value="1"/>
</dbReference>
<dbReference type="InterPro" id="IPR002878">
    <property type="entry name" value="ChsH2_C"/>
</dbReference>
<proteinExistence type="predicted"/>
<organism evidence="3">
    <name type="scientific">marine metagenome</name>
    <dbReference type="NCBI Taxonomy" id="408172"/>
    <lineage>
        <taxon>unclassified sequences</taxon>
        <taxon>metagenomes</taxon>
        <taxon>ecological metagenomes</taxon>
    </lineage>
</organism>
<dbReference type="Pfam" id="PF12172">
    <property type="entry name" value="zf-ChsH2"/>
    <property type="match status" value="1"/>
</dbReference>
<dbReference type="AlphaFoldDB" id="A0A381PXC7"/>
<accession>A0A381PXC7</accession>
<feature type="non-terminal residue" evidence="3">
    <location>
        <position position="1"/>
    </location>
</feature>
<evidence type="ECO:0000259" key="2">
    <source>
        <dbReference type="Pfam" id="PF12172"/>
    </source>
</evidence>
<sequence length="135" mass="14963">VDESWLPKPSSRTAPFFDAAAEGKLRLQCCDDCGTWTFPYRERCQHCGSRSVVWRDASGRGTLYSHGLLRRAYHPRHEGRLPIILAQVDVVEGVRLSTNLVDVAPDAVKAGMEVEVAFESLPDGGIIPVFRPVID</sequence>